<feature type="domain" description="Protein kinase" evidence="9">
    <location>
        <begin position="45"/>
        <end position="285"/>
    </location>
</feature>
<dbReference type="Pfam" id="PF00069">
    <property type="entry name" value="Pkinase"/>
    <property type="match status" value="1"/>
</dbReference>
<dbReference type="PaxDb" id="30732-ENSOMEP00000003467"/>
<evidence type="ECO:0000313" key="11">
    <source>
        <dbReference type="Proteomes" id="UP000261560"/>
    </source>
</evidence>
<accession>A0A3B3BE39</accession>
<keyword evidence="2" id="KW-0808">Transferase</keyword>
<evidence type="ECO:0000256" key="3">
    <source>
        <dbReference type="ARBA" id="ARBA00022741"/>
    </source>
</evidence>
<dbReference type="GO" id="GO:0003713">
    <property type="term" value="F:transcription coactivator activity"/>
    <property type="evidence" value="ECO:0007669"/>
    <property type="project" value="TreeGrafter"/>
</dbReference>
<dbReference type="AlphaFoldDB" id="A0A3B3BE39"/>
<feature type="region of interest" description="Disordered" evidence="8">
    <location>
        <begin position="1"/>
        <end position="25"/>
    </location>
</feature>
<reference evidence="10" key="2">
    <citation type="submission" date="2025-09" db="UniProtKB">
        <authorList>
            <consortium name="Ensembl"/>
        </authorList>
    </citation>
    <scope>IDENTIFICATION</scope>
</reference>
<dbReference type="InterPro" id="IPR017441">
    <property type="entry name" value="Protein_kinase_ATP_BS"/>
</dbReference>
<dbReference type="PANTHER" id="PTHR24058:SF53">
    <property type="entry name" value="HOMEODOMAIN-INTERACTING PROTEIN KINASE 2"/>
    <property type="match status" value="1"/>
</dbReference>
<evidence type="ECO:0000256" key="8">
    <source>
        <dbReference type="SAM" id="MobiDB-lite"/>
    </source>
</evidence>
<dbReference type="GO" id="GO:0046332">
    <property type="term" value="F:SMAD binding"/>
    <property type="evidence" value="ECO:0007669"/>
    <property type="project" value="TreeGrafter"/>
</dbReference>
<sequence>MSQENLEKNDLKTNRDKAKKPKGKKKEKACVVKTGQILVGNLGTYEIGEFLGKGSYGEVFKCWKVGSEDFFAIKIIKDVSAGKEEVEAMKLIKDLDPDKHHLSKLYEHFSYRNVICLVYEILEKSLQNELGKPLHLVGIRAIAGQMFQALDALKSIGVVHGDIKPDNILFVRSEEYLRLKLIDFGFATKAEELLRGTEIQVTPFRAPEVILGLPLDESIDMWAFGVVLFGLSGWVECPCPTGCSLRDRPLLLQLRQLRHLVQVLPYFLPGRCSVYVTLGGDPQTR</sequence>
<dbReference type="PROSITE" id="PS50011">
    <property type="entry name" value="PROTEIN_KINASE_DOM"/>
    <property type="match status" value="1"/>
</dbReference>
<dbReference type="PROSITE" id="PS00108">
    <property type="entry name" value="PROTEIN_KINASE_ST"/>
    <property type="match status" value="1"/>
</dbReference>
<dbReference type="GO" id="GO:0045944">
    <property type="term" value="P:positive regulation of transcription by RNA polymerase II"/>
    <property type="evidence" value="ECO:0007669"/>
    <property type="project" value="TreeGrafter"/>
</dbReference>
<dbReference type="InterPro" id="IPR011009">
    <property type="entry name" value="Kinase-like_dom_sf"/>
</dbReference>
<dbReference type="Proteomes" id="UP000261560">
    <property type="component" value="Unplaced"/>
</dbReference>
<keyword evidence="4" id="KW-0418">Kinase</keyword>
<evidence type="ECO:0000256" key="2">
    <source>
        <dbReference type="ARBA" id="ARBA00022679"/>
    </source>
</evidence>
<evidence type="ECO:0000256" key="6">
    <source>
        <dbReference type="PROSITE-ProRule" id="PRU10141"/>
    </source>
</evidence>
<proteinExistence type="inferred from homology"/>
<dbReference type="OMA" id="CDCATEV"/>
<evidence type="ECO:0000256" key="4">
    <source>
        <dbReference type="ARBA" id="ARBA00022777"/>
    </source>
</evidence>
<dbReference type="Gene3D" id="1.10.510.10">
    <property type="entry name" value="Transferase(Phosphotransferase) domain 1"/>
    <property type="match status" value="1"/>
</dbReference>
<dbReference type="Ensembl" id="ENSOMET00000010776.1">
    <property type="protein sequence ID" value="ENSOMEP00000003467.1"/>
    <property type="gene ID" value="ENSOMEG00000004388.1"/>
</dbReference>
<dbReference type="GO" id="GO:0005524">
    <property type="term" value="F:ATP binding"/>
    <property type="evidence" value="ECO:0007669"/>
    <property type="project" value="UniProtKB-UniRule"/>
</dbReference>
<feature type="compositionally biased region" description="Basic and acidic residues" evidence="8">
    <location>
        <begin position="1"/>
        <end position="16"/>
    </location>
</feature>
<dbReference type="GO" id="GO:0042771">
    <property type="term" value="P:intrinsic apoptotic signaling pathway in response to DNA damage by p53 class mediator"/>
    <property type="evidence" value="ECO:0007669"/>
    <property type="project" value="TreeGrafter"/>
</dbReference>
<dbReference type="GO" id="GO:0003714">
    <property type="term" value="F:transcription corepressor activity"/>
    <property type="evidence" value="ECO:0007669"/>
    <property type="project" value="TreeGrafter"/>
</dbReference>
<reference evidence="10" key="1">
    <citation type="submission" date="2025-08" db="UniProtKB">
        <authorList>
            <consortium name="Ensembl"/>
        </authorList>
    </citation>
    <scope>IDENTIFICATION</scope>
</reference>
<dbReference type="GO" id="GO:0005737">
    <property type="term" value="C:cytoplasm"/>
    <property type="evidence" value="ECO:0007669"/>
    <property type="project" value="TreeGrafter"/>
</dbReference>
<dbReference type="PROSITE" id="PS00107">
    <property type="entry name" value="PROTEIN_KINASE_ATP"/>
    <property type="match status" value="1"/>
</dbReference>
<dbReference type="GO" id="GO:0004713">
    <property type="term" value="F:protein tyrosine kinase activity"/>
    <property type="evidence" value="ECO:0007669"/>
    <property type="project" value="TreeGrafter"/>
</dbReference>
<dbReference type="InterPro" id="IPR008271">
    <property type="entry name" value="Ser/Thr_kinase_AS"/>
</dbReference>
<evidence type="ECO:0000256" key="7">
    <source>
        <dbReference type="RuleBase" id="RU000304"/>
    </source>
</evidence>
<feature type="binding site" evidence="6">
    <location>
        <position position="83"/>
    </location>
    <ligand>
        <name>ATP</name>
        <dbReference type="ChEBI" id="CHEBI:30616"/>
    </ligand>
</feature>
<dbReference type="InterPro" id="IPR050494">
    <property type="entry name" value="Ser_Thr_dual-spec_kinase"/>
</dbReference>
<dbReference type="SMART" id="SM00220">
    <property type="entry name" value="S_TKc"/>
    <property type="match status" value="1"/>
</dbReference>
<dbReference type="PANTHER" id="PTHR24058">
    <property type="entry name" value="DUAL SPECIFICITY PROTEIN KINASE"/>
    <property type="match status" value="1"/>
</dbReference>
<keyword evidence="11" id="KW-1185">Reference proteome</keyword>
<keyword evidence="5 6" id="KW-0067">ATP-binding</keyword>
<evidence type="ECO:0000256" key="5">
    <source>
        <dbReference type="ARBA" id="ARBA00022840"/>
    </source>
</evidence>
<evidence type="ECO:0000256" key="1">
    <source>
        <dbReference type="ARBA" id="ARBA00022527"/>
    </source>
</evidence>
<organism evidence="10 11">
    <name type="scientific">Oryzias melastigma</name>
    <name type="common">Marine medaka</name>
    <dbReference type="NCBI Taxonomy" id="30732"/>
    <lineage>
        <taxon>Eukaryota</taxon>
        <taxon>Metazoa</taxon>
        <taxon>Chordata</taxon>
        <taxon>Craniata</taxon>
        <taxon>Vertebrata</taxon>
        <taxon>Euteleostomi</taxon>
        <taxon>Actinopterygii</taxon>
        <taxon>Neopterygii</taxon>
        <taxon>Teleostei</taxon>
        <taxon>Neoteleostei</taxon>
        <taxon>Acanthomorphata</taxon>
        <taxon>Ovalentaria</taxon>
        <taxon>Atherinomorphae</taxon>
        <taxon>Beloniformes</taxon>
        <taxon>Adrianichthyidae</taxon>
        <taxon>Oryziinae</taxon>
        <taxon>Oryzias</taxon>
    </lineage>
</organism>
<dbReference type="SUPFAM" id="SSF56112">
    <property type="entry name" value="Protein kinase-like (PK-like)"/>
    <property type="match status" value="1"/>
</dbReference>
<dbReference type="GeneTree" id="ENSGT00940000164472"/>
<evidence type="ECO:0000313" key="10">
    <source>
        <dbReference type="Ensembl" id="ENSOMEP00000003467.1"/>
    </source>
</evidence>
<protein>
    <recommendedName>
        <fullName evidence="9">Protein kinase domain-containing protein</fullName>
    </recommendedName>
</protein>
<evidence type="ECO:0000259" key="9">
    <source>
        <dbReference type="PROSITE" id="PS50011"/>
    </source>
</evidence>
<keyword evidence="3 6" id="KW-0547">Nucleotide-binding</keyword>
<dbReference type="STRING" id="30732.ENSOMEP00000003467"/>
<dbReference type="GO" id="GO:0004674">
    <property type="term" value="F:protein serine/threonine kinase activity"/>
    <property type="evidence" value="ECO:0007669"/>
    <property type="project" value="UniProtKB-KW"/>
</dbReference>
<dbReference type="GO" id="GO:0016605">
    <property type="term" value="C:PML body"/>
    <property type="evidence" value="ECO:0007669"/>
    <property type="project" value="TreeGrafter"/>
</dbReference>
<name>A0A3B3BE39_ORYME</name>
<dbReference type="InterPro" id="IPR000719">
    <property type="entry name" value="Prot_kinase_dom"/>
</dbReference>
<dbReference type="GO" id="GO:0007224">
    <property type="term" value="P:smoothened signaling pathway"/>
    <property type="evidence" value="ECO:0007669"/>
    <property type="project" value="TreeGrafter"/>
</dbReference>
<keyword evidence="1 7" id="KW-0723">Serine/threonine-protein kinase</keyword>
<comment type="similarity">
    <text evidence="7">Belongs to the protein kinase superfamily.</text>
</comment>